<reference evidence="1 2" key="1">
    <citation type="journal article" date="2012" name="Eukaryot. Cell">
        <title>Draft genome sequence of CBS 2479, the standard type strain of Trichosporon asahii.</title>
        <authorList>
            <person name="Yang R.Y."/>
            <person name="Li H.T."/>
            <person name="Zhu H."/>
            <person name="Zhou G.P."/>
            <person name="Wang M."/>
            <person name="Wang L."/>
        </authorList>
    </citation>
    <scope>NUCLEOTIDE SEQUENCE [LARGE SCALE GENOMIC DNA]</scope>
    <source>
        <strain evidence="2">ATCC 90039 / CBS 2479 / JCM 2466 / KCTC 7840 / NCYC 2677 / UAMH 7654</strain>
    </source>
</reference>
<dbReference type="KEGG" id="tasa:A1Q1_02547"/>
<dbReference type="AlphaFoldDB" id="J4UBX5"/>
<dbReference type="VEuPathDB" id="FungiDB:A1Q1_02547"/>
<dbReference type="HOGENOM" id="CLU_934426_0_0_1"/>
<accession>J4UBX5</accession>
<comment type="caution">
    <text evidence="1">The sequence shown here is derived from an EMBL/GenBank/DDBJ whole genome shotgun (WGS) entry which is preliminary data.</text>
</comment>
<evidence type="ECO:0000313" key="2">
    <source>
        <dbReference type="Proteomes" id="UP000002748"/>
    </source>
</evidence>
<dbReference type="EMBL" id="ALBS01000204">
    <property type="protein sequence ID" value="EJT48415.1"/>
    <property type="molecule type" value="Genomic_DNA"/>
</dbReference>
<protein>
    <submittedName>
        <fullName evidence="1">Uncharacterized protein</fullName>
    </submittedName>
</protein>
<dbReference type="Proteomes" id="UP000002748">
    <property type="component" value="Unassembled WGS sequence"/>
</dbReference>
<dbReference type="RefSeq" id="XP_014179284.1">
    <property type="nucleotide sequence ID" value="XM_014323809.1"/>
</dbReference>
<evidence type="ECO:0000313" key="1">
    <source>
        <dbReference type="EMBL" id="EJT48415.1"/>
    </source>
</evidence>
<organism evidence="1 2">
    <name type="scientific">Trichosporon asahii var. asahii (strain ATCC 90039 / CBS 2479 / JCM 2466 / KCTC 7840 / NBRC 103889/ NCYC 2677 / UAMH 7654)</name>
    <name type="common">Yeast</name>
    <dbReference type="NCBI Taxonomy" id="1186058"/>
    <lineage>
        <taxon>Eukaryota</taxon>
        <taxon>Fungi</taxon>
        <taxon>Dikarya</taxon>
        <taxon>Basidiomycota</taxon>
        <taxon>Agaricomycotina</taxon>
        <taxon>Tremellomycetes</taxon>
        <taxon>Trichosporonales</taxon>
        <taxon>Trichosporonaceae</taxon>
        <taxon>Trichosporon</taxon>
    </lineage>
</organism>
<dbReference type="GeneID" id="25986061"/>
<gene>
    <name evidence="1" type="ORF">A1Q1_02547</name>
</gene>
<proteinExistence type="predicted"/>
<name>J4UBX5_TRIAS</name>
<sequence length="252" mass="28567">MPLFNGRKWSDYPAYPYRHDFVHKPAPAATAPQAVGLDQRILYVSGGKKLLRNKLFFTAFIHYEEDDDVRRVCTREDLCAAFERLVSIFQELHNAGRMLDELPKLEPQLAVRLTALKQKLAEARLRALWAAELFGQYLSFLSDCEDAGRLPKDRWRPFPSDPDETHTTQQTMEVIDGQIDDYAFRVAAAVNRRKHKGQPAYVVELKAQIDALLNDILRSTGADAPRPKSNKHIKYGALPAGKTANRSATIYA</sequence>